<reference evidence="2 3" key="1">
    <citation type="journal article" date="2018" name="Sci. Rep.">
        <title>Genomic signatures of local adaptation to the degree of environmental predictability in rotifers.</title>
        <authorList>
            <person name="Franch-Gras L."/>
            <person name="Hahn C."/>
            <person name="Garcia-Roger E.M."/>
            <person name="Carmona M.J."/>
            <person name="Serra M."/>
            <person name="Gomez A."/>
        </authorList>
    </citation>
    <scope>NUCLEOTIDE SEQUENCE [LARGE SCALE GENOMIC DNA]</scope>
    <source>
        <strain evidence="2">HYR1</strain>
    </source>
</reference>
<gene>
    <name evidence="2" type="ORF">BpHYR1_042713</name>
</gene>
<accession>A0A3M7PUJ3</accession>
<sequence>MKITPTDQLKVGRPRKGSRLPSSGNPEPVREPASEANSQIGSTKDYSTPKVGEQYSFIQQPAINLTKVFAGKENEDLEQWLEGFQAQTYRSLLEGRAKNLIRKLPLGKTDTCEKVIKELRNVFGNLRSKDPREELDKLRKDPNESYQYFGIRVVELIQIVYEGINGLCANMLNLRQRRLQSQHDRNPAVQLGHGPAAPDRHTPIHQAVQAAQPTQLNDHDDQQKELVFVQAVQCEHV</sequence>
<evidence type="ECO:0000256" key="1">
    <source>
        <dbReference type="SAM" id="MobiDB-lite"/>
    </source>
</evidence>
<organism evidence="2 3">
    <name type="scientific">Brachionus plicatilis</name>
    <name type="common">Marine rotifer</name>
    <name type="synonym">Brachionus muelleri</name>
    <dbReference type="NCBI Taxonomy" id="10195"/>
    <lineage>
        <taxon>Eukaryota</taxon>
        <taxon>Metazoa</taxon>
        <taxon>Spiralia</taxon>
        <taxon>Gnathifera</taxon>
        <taxon>Rotifera</taxon>
        <taxon>Eurotatoria</taxon>
        <taxon>Monogononta</taxon>
        <taxon>Pseudotrocha</taxon>
        <taxon>Ploima</taxon>
        <taxon>Brachionidae</taxon>
        <taxon>Brachionus</taxon>
    </lineage>
</organism>
<evidence type="ECO:0000313" key="2">
    <source>
        <dbReference type="EMBL" id="RNA02832.1"/>
    </source>
</evidence>
<dbReference type="EMBL" id="REGN01008744">
    <property type="protein sequence ID" value="RNA02832.1"/>
    <property type="molecule type" value="Genomic_DNA"/>
</dbReference>
<comment type="caution">
    <text evidence="2">The sequence shown here is derived from an EMBL/GenBank/DDBJ whole genome shotgun (WGS) entry which is preliminary data.</text>
</comment>
<dbReference type="AlphaFoldDB" id="A0A3M7PUJ3"/>
<name>A0A3M7PUJ3_BRAPC</name>
<evidence type="ECO:0000313" key="3">
    <source>
        <dbReference type="Proteomes" id="UP000276133"/>
    </source>
</evidence>
<dbReference type="Proteomes" id="UP000276133">
    <property type="component" value="Unassembled WGS sequence"/>
</dbReference>
<keyword evidence="3" id="KW-1185">Reference proteome</keyword>
<proteinExistence type="predicted"/>
<feature type="compositionally biased region" description="Polar residues" evidence="1">
    <location>
        <begin position="35"/>
        <end position="46"/>
    </location>
</feature>
<feature type="region of interest" description="Disordered" evidence="1">
    <location>
        <begin position="1"/>
        <end position="46"/>
    </location>
</feature>
<protein>
    <submittedName>
        <fullName evidence="2">Uncharacterized protein</fullName>
    </submittedName>
</protein>